<feature type="transmembrane region" description="Helical" evidence="7">
    <location>
        <begin position="608"/>
        <end position="629"/>
    </location>
</feature>
<accession>A0A3R7MHU0</accession>
<organism evidence="8 9">
    <name type="scientific">Penaeus vannamei</name>
    <name type="common">Whiteleg shrimp</name>
    <name type="synonym">Litopenaeus vannamei</name>
    <dbReference type="NCBI Taxonomy" id="6689"/>
    <lineage>
        <taxon>Eukaryota</taxon>
        <taxon>Metazoa</taxon>
        <taxon>Ecdysozoa</taxon>
        <taxon>Arthropoda</taxon>
        <taxon>Crustacea</taxon>
        <taxon>Multicrustacea</taxon>
        <taxon>Malacostraca</taxon>
        <taxon>Eumalacostraca</taxon>
        <taxon>Eucarida</taxon>
        <taxon>Decapoda</taxon>
        <taxon>Dendrobranchiata</taxon>
        <taxon>Penaeoidea</taxon>
        <taxon>Penaeidae</taxon>
        <taxon>Penaeus</taxon>
    </lineage>
</organism>
<evidence type="ECO:0000256" key="7">
    <source>
        <dbReference type="SAM" id="Phobius"/>
    </source>
</evidence>
<evidence type="ECO:0000256" key="1">
    <source>
        <dbReference type="ARBA" id="ARBA00004479"/>
    </source>
</evidence>
<dbReference type="PANTHER" id="PTHR31386">
    <property type="entry name" value="UNCHARACTERIZED PROTEIN KIAA2013"/>
    <property type="match status" value="1"/>
</dbReference>
<evidence type="ECO:0000256" key="2">
    <source>
        <dbReference type="ARBA" id="ARBA00022692"/>
    </source>
</evidence>
<proteinExistence type="predicted"/>
<evidence type="ECO:0000313" key="8">
    <source>
        <dbReference type="EMBL" id="ROT76912.1"/>
    </source>
</evidence>
<evidence type="ECO:0000256" key="5">
    <source>
        <dbReference type="ARBA" id="ARBA00023136"/>
    </source>
</evidence>
<dbReference type="AlphaFoldDB" id="A0A3R7MHU0"/>
<dbReference type="Pfam" id="PF10222">
    <property type="entry name" value="DUF2152"/>
    <property type="match status" value="1"/>
</dbReference>
<dbReference type="STRING" id="6689.A0A3R7MHU0"/>
<keyword evidence="6" id="KW-0325">Glycoprotein</keyword>
<sequence length="760" mass="85539">MRTYHMTRCQVSNQNRREDVDWVLNISSLVMDVNEVIKRAKRAFDGYISYRKAVLVVLVILVILLYSGPSLFRLVTNRRPVLAGEDSASRSLSLRLDRFWQAVQDHDAHILHVPPLPEEEPFLPYVGNGLLGVSLDQESPIYIRSGRTLSLPVNYRPITLVSVDGMSVKEAIVTEYTTGTVHRLQSWDQPGIGPLDVTYKLYAHRTMPSLLLQDIKITNPTDQDAIVDVEQMGLGDWPSAATESIKLQHGEGEHEYVVISGSVDVPDSKSVVPVALITLKVPSSLQIKSKMSATLHVVTALNYSDPIPRKAYVSSVKNRASEAALAVLKRAVTGNIKRLRTDHSLVWKDLWSSGFFISHSKAESALNGNLINATLYHVLSQARAPLHEVTTTDEQRASILTDIAYAEGCYGGHQTLEAERLWSSLDTITNVNKVVGYWMVTLEKQGCHQLVRAGANGVMQAMLLSFGGLRFKNQHLEFTAQPKDLHRDYHFRRISYGNATHLNLTVVVQEEDYKAVVYVAVDRSDRSYYACDAGCLDQLVELRQEKQMFPVKLTEPVTPILYITSDRAHLEELKHTIHVKEIALAPPHEHHVIAMHKHGHKWGGLPTVFWLTIVALIVIFHLFLIKLVINEYCGGDVKVRYSPENSHYDWNHSGLRFPHASGLDLKVLVPMELFHFPERERWTVLVTAVVIVILSFPPPSISVFLSLFYSLFFPLSLVFLLPPNPLFPFLSSFFPPLFSSFPPFLSAYPPFLPFFSSSAL</sequence>
<evidence type="ECO:0000256" key="6">
    <source>
        <dbReference type="ARBA" id="ARBA00023180"/>
    </source>
</evidence>
<keyword evidence="5 7" id="KW-0472">Membrane</keyword>
<comment type="caution">
    <text evidence="8">The sequence shown here is derived from an EMBL/GenBank/DDBJ whole genome shotgun (WGS) entry which is preliminary data.</text>
</comment>
<keyword evidence="2 7" id="KW-0812">Transmembrane</keyword>
<keyword evidence="3" id="KW-0732">Signal</keyword>
<name>A0A3R7MHU0_PENVA</name>
<feature type="transmembrane region" description="Helical" evidence="7">
    <location>
        <begin position="733"/>
        <end position="751"/>
    </location>
</feature>
<reference evidence="8 9" key="2">
    <citation type="submission" date="2019-01" db="EMBL/GenBank/DDBJ databases">
        <title>The decoding of complex shrimp genome reveals the adaptation for benthos swimmer, frequently molting mechanism and breeding impact on genome.</title>
        <authorList>
            <person name="Sun Y."/>
            <person name="Gao Y."/>
            <person name="Yu Y."/>
        </authorList>
    </citation>
    <scope>NUCLEOTIDE SEQUENCE [LARGE SCALE GENOMIC DNA]</scope>
    <source>
        <tissue evidence="8">Muscle</tissue>
    </source>
</reference>
<evidence type="ECO:0000256" key="3">
    <source>
        <dbReference type="ARBA" id="ARBA00022729"/>
    </source>
</evidence>
<dbReference type="GO" id="GO:0016020">
    <property type="term" value="C:membrane"/>
    <property type="evidence" value="ECO:0007669"/>
    <property type="project" value="UniProtKB-SubCell"/>
</dbReference>
<evidence type="ECO:0000256" key="4">
    <source>
        <dbReference type="ARBA" id="ARBA00022989"/>
    </source>
</evidence>
<protein>
    <submittedName>
        <fullName evidence="8">Uncharacterized protein</fullName>
    </submittedName>
</protein>
<keyword evidence="4 7" id="KW-1133">Transmembrane helix</keyword>
<dbReference type="InterPro" id="IPR018795">
    <property type="entry name" value="K2013-like"/>
</dbReference>
<comment type="subcellular location">
    <subcellularLocation>
        <location evidence="1">Membrane</location>
        <topology evidence="1">Single-pass type I membrane protein</topology>
    </subcellularLocation>
</comment>
<dbReference type="PANTHER" id="PTHR31386:SF2">
    <property type="entry name" value="SIMILAR TO RIKEN CDNA 2510039O18"/>
    <property type="match status" value="1"/>
</dbReference>
<gene>
    <name evidence="8" type="ORF">C7M84_004475</name>
</gene>
<dbReference type="Proteomes" id="UP000283509">
    <property type="component" value="Unassembled WGS sequence"/>
</dbReference>
<reference evidence="8 9" key="1">
    <citation type="submission" date="2018-04" db="EMBL/GenBank/DDBJ databases">
        <authorList>
            <person name="Zhang X."/>
            <person name="Yuan J."/>
            <person name="Li F."/>
            <person name="Xiang J."/>
        </authorList>
    </citation>
    <scope>NUCLEOTIDE SEQUENCE [LARGE SCALE GENOMIC DNA]</scope>
    <source>
        <tissue evidence="8">Muscle</tissue>
    </source>
</reference>
<dbReference type="OrthoDB" id="10017443at2759"/>
<keyword evidence="9" id="KW-1185">Reference proteome</keyword>
<dbReference type="EMBL" id="QCYY01001594">
    <property type="protein sequence ID" value="ROT76912.1"/>
    <property type="molecule type" value="Genomic_DNA"/>
</dbReference>
<feature type="transmembrane region" description="Helical" evidence="7">
    <location>
        <begin position="48"/>
        <end position="68"/>
    </location>
</feature>
<evidence type="ECO:0000313" key="9">
    <source>
        <dbReference type="Proteomes" id="UP000283509"/>
    </source>
</evidence>